<protein>
    <recommendedName>
        <fullName evidence="4">HTH arsR-type domain-containing protein</fullName>
    </recommendedName>
</protein>
<dbReference type="CDD" id="cd00090">
    <property type="entry name" value="HTH_ARSR"/>
    <property type="match status" value="1"/>
</dbReference>
<dbReference type="InterPro" id="IPR051081">
    <property type="entry name" value="HTH_MetalResp_TranReg"/>
</dbReference>
<keyword evidence="2" id="KW-0238">DNA-binding</keyword>
<keyword evidence="1" id="KW-0805">Transcription regulation</keyword>
<evidence type="ECO:0000313" key="6">
    <source>
        <dbReference type="Proteomes" id="UP000433050"/>
    </source>
</evidence>
<dbReference type="SUPFAM" id="SSF46785">
    <property type="entry name" value="Winged helix' DNA-binding domain"/>
    <property type="match status" value="1"/>
</dbReference>
<dbReference type="GO" id="GO:0003677">
    <property type="term" value="F:DNA binding"/>
    <property type="evidence" value="ECO:0007669"/>
    <property type="project" value="UniProtKB-KW"/>
</dbReference>
<dbReference type="Pfam" id="PF12840">
    <property type="entry name" value="HTH_20"/>
    <property type="match status" value="1"/>
</dbReference>
<feature type="domain" description="HTH arsR-type" evidence="4">
    <location>
        <begin position="2"/>
        <end position="97"/>
    </location>
</feature>
<keyword evidence="6" id="KW-1185">Reference proteome</keyword>
<dbReference type="InterPro" id="IPR011991">
    <property type="entry name" value="ArsR-like_HTH"/>
</dbReference>
<dbReference type="Gene3D" id="1.10.10.10">
    <property type="entry name" value="Winged helix-like DNA-binding domain superfamily/Winged helix DNA-binding domain"/>
    <property type="match status" value="1"/>
</dbReference>
<evidence type="ECO:0000256" key="2">
    <source>
        <dbReference type="ARBA" id="ARBA00023125"/>
    </source>
</evidence>
<sequence length="117" mass="12459">MSSTGTDELLALRLRALAHPARLAILRALAETERCQCGEIVRGLPLAQSTVSQHLKVLKEAGLITGTIEGPRSCYCLDREAFALLARQVGPLLARLSGEDGEPRVACSPGPQEDALV</sequence>
<name>A0A5S9NH03_9HYPH</name>
<gene>
    <name evidence="5" type="ORF">STARVERO_01012</name>
</gene>
<dbReference type="GO" id="GO:0003700">
    <property type="term" value="F:DNA-binding transcription factor activity"/>
    <property type="evidence" value="ECO:0007669"/>
    <property type="project" value="InterPro"/>
</dbReference>
<dbReference type="PANTHER" id="PTHR33154">
    <property type="entry name" value="TRANSCRIPTIONAL REGULATOR, ARSR FAMILY"/>
    <property type="match status" value="1"/>
</dbReference>
<dbReference type="SMART" id="SM00418">
    <property type="entry name" value="HTH_ARSR"/>
    <property type="match status" value="1"/>
</dbReference>
<evidence type="ECO:0000313" key="5">
    <source>
        <dbReference type="EMBL" id="CAA0089767.1"/>
    </source>
</evidence>
<dbReference type="PRINTS" id="PR00778">
    <property type="entry name" value="HTHARSR"/>
</dbReference>
<dbReference type="InterPro" id="IPR001845">
    <property type="entry name" value="HTH_ArsR_DNA-bd_dom"/>
</dbReference>
<dbReference type="Proteomes" id="UP000433050">
    <property type="component" value="Unassembled WGS sequence"/>
</dbReference>
<accession>A0A5S9NH03</accession>
<dbReference type="RefSeq" id="WP_159598112.1">
    <property type="nucleotide sequence ID" value="NZ_CACSAS010000001.1"/>
</dbReference>
<dbReference type="PROSITE" id="PS50987">
    <property type="entry name" value="HTH_ARSR_2"/>
    <property type="match status" value="1"/>
</dbReference>
<dbReference type="InterPro" id="IPR036390">
    <property type="entry name" value="WH_DNA-bd_sf"/>
</dbReference>
<organism evidence="5 6">
    <name type="scientific">Starkeya nomas</name>
    <dbReference type="NCBI Taxonomy" id="2666134"/>
    <lineage>
        <taxon>Bacteria</taxon>
        <taxon>Pseudomonadati</taxon>
        <taxon>Pseudomonadota</taxon>
        <taxon>Alphaproteobacteria</taxon>
        <taxon>Hyphomicrobiales</taxon>
        <taxon>Xanthobacteraceae</taxon>
        <taxon>Starkeya</taxon>
    </lineage>
</organism>
<evidence type="ECO:0000259" key="4">
    <source>
        <dbReference type="PROSITE" id="PS50987"/>
    </source>
</evidence>
<keyword evidence="3" id="KW-0804">Transcription</keyword>
<dbReference type="PANTHER" id="PTHR33154:SF15">
    <property type="entry name" value="REGULATORY PROTEIN ARSR"/>
    <property type="match status" value="1"/>
</dbReference>
<reference evidence="5 6" key="1">
    <citation type="submission" date="2019-12" db="EMBL/GenBank/DDBJ databases">
        <authorList>
            <person name="Reyes-Prieto M."/>
        </authorList>
    </citation>
    <scope>NUCLEOTIDE SEQUENCE [LARGE SCALE GENOMIC DNA]</scope>
    <source>
        <strain evidence="5">HF14-78462</strain>
    </source>
</reference>
<evidence type="ECO:0000256" key="1">
    <source>
        <dbReference type="ARBA" id="ARBA00023015"/>
    </source>
</evidence>
<proteinExistence type="predicted"/>
<evidence type="ECO:0000256" key="3">
    <source>
        <dbReference type="ARBA" id="ARBA00023163"/>
    </source>
</evidence>
<dbReference type="EMBL" id="CACSAS010000001">
    <property type="protein sequence ID" value="CAA0089767.1"/>
    <property type="molecule type" value="Genomic_DNA"/>
</dbReference>
<dbReference type="InterPro" id="IPR036388">
    <property type="entry name" value="WH-like_DNA-bd_sf"/>
</dbReference>
<dbReference type="NCBIfam" id="NF033788">
    <property type="entry name" value="HTH_metalloreg"/>
    <property type="match status" value="1"/>
</dbReference>
<dbReference type="AlphaFoldDB" id="A0A5S9NH03"/>